<dbReference type="EMBL" id="OX451737">
    <property type="protein sequence ID" value="CAI8600970.1"/>
    <property type="molecule type" value="Genomic_DNA"/>
</dbReference>
<feature type="region of interest" description="Disordered" evidence="1">
    <location>
        <begin position="165"/>
        <end position="223"/>
    </location>
</feature>
<evidence type="ECO:0000256" key="1">
    <source>
        <dbReference type="SAM" id="MobiDB-lite"/>
    </source>
</evidence>
<gene>
    <name evidence="2" type="ORF">VFH_II249520</name>
</gene>
<protein>
    <recommendedName>
        <fullName evidence="4">LisH domain-containing protein</fullName>
    </recommendedName>
</protein>
<proteinExistence type="predicted"/>
<feature type="compositionally biased region" description="Polar residues" evidence="1">
    <location>
        <begin position="268"/>
        <end position="293"/>
    </location>
</feature>
<dbReference type="PANTHER" id="PTHR35117">
    <property type="entry name" value="MYOSIN-M HEAVY PROTEIN"/>
    <property type="match status" value="1"/>
</dbReference>
<dbReference type="Proteomes" id="UP001157006">
    <property type="component" value="Chromosome 2"/>
</dbReference>
<dbReference type="AlphaFoldDB" id="A0AAV0ZR63"/>
<feature type="region of interest" description="Disordered" evidence="1">
    <location>
        <begin position="268"/>
        <end position="307"/>
    </location>
</feature>
<dbReference type="PANTHER" id="PTHR35117:SF1">
    <property type="entry name" value="MYOSIN-M HEAVY PROTEIN"/>
    <property type="match status" value="1"/>
</dbReference>
<organism evidence="2 3">
    <name type="scientific">Vicia faba</name>
    <name type="common">Broad bean</name>
    <name type="synonym">Faba vulgaris</name>
    <dbReference type="NCBI Taxonomy" id="3906"/>
    <lineage>
        <taxon>Eukaryota</taxon>
        <taxon>Viridiplantae</taxon>
        <taxon>Streptophyta</taxon>
        <taxon>Embryophyta</taxon>
        <taxon>Tracheophyta</taxon>
        <taxon>Spermatophyta</taxon>
        <taxon>Magnoliopsida</taxon>
        <taxon>eudicotyledons</taxon>
        <taxon>Gunneridae</taxon>
        <taxon>Pentapetalae</taxon>
        <taxon>rosids</taxon>
        <taxon>fabids</taxon>
        <taxon>Fabales</taxon>
        <taxon>Fabaceae</taxon>
        <taxon>Papilionoideae</taxon>
        <taxon>50 kb inversion clade</taxon>
        <taxon>NPAAA clade</taxon>
        <taxon>Hologalegina</taxon>
        <taxon>IRL clade</taxon>
        <taxon>Fabeae</taxon>
        <taxon>Vicia</taxon>
    </lineage>
</organism>
<feature type="compositionally biased region" description="Basic and acidic residues" evidence="1">
    <location>
        <begin position="182"/>
        <end position="191"/>
    </location>
</feature>
<accession>A0AAV0ZR63</accession>
<sequence>MAKQSKSKKHESFGKGKVTPIQIAFIVDRYLCDNNFTETRKSFRIEASSLIANSPISEVPKSLMSLGEMLHEYICLKEQKVMLDQERVYMEQEKNRVQMFLHGVQNVMNVYNASKNISLTNVAMPNGNSVAVPQQKIGVPSAPVTATATTSTQNTSNMLSVPQSNNTNAENGNFSTPMISVSDRKRKDTRTVDAPSVAKRARGRPSCTSRKVPVLGQNTLPQSNSVVNNQEVYYPSSVTQSSAANFVPSGSQVQGSSVVKCLFNQPQKSIPSNSQVPKTPPRANSSHSDTNISPPEVTQVPPSNAETTSTCYTVISTKRVMVSPAKQMAYIESSHCISPVKPNSDKAIKREHVRSRLNFDSSDMPQRLDSDKSLPNEISTTESNLYDIDFPNFDALSMDFSFAEMLNDLDFSCEGLDFSCDPTPSHSNDNQVISDQPSTMAEALSEKDMNIQGTDSLTASASDTRNITILSPEKKHQSCSDQENC</sequence>
<evidence type="ECO:0000313" key="2">
    <source>
        <dbReference type="EMBL" id="CAI8600970.1"/>
    </source>
</evidence>
<evidence type="ECO:0000313" key="3">
    <source>
        <dbReference type="Proteomes" id="UP001157006"/>
    </source>
</evidence>
<evidence type="ECO:0008006" key="4">
    <source>
        <dbReference type="Google" id="ProtNLM"/>
    </source>
</evidence>
<reference evidence="2 3" key="1">
    <citation type="submission" date="2023-01" db="EMBL/GenBank/DDBJ databases">
        <authorList>
            <person name="Kreplak J."/>
        </authorList>
    </citation>
    <scope>NUCLEOTIDE SEQUENCE [LARGE SCALE GENOMIC DNA]</scope>
</reference>
<keyword evidence="3" id="KW-1185">Reference proteome</keyword>
<feature type="compositionally biased region" description="Polar residues" evidence="1">
    <location>
        <begin position="165"/>
        <end position="179"/>
    </location>
</feature>
<name>A0AAV0ZR63_VICFA</name>